<dbReference type="RefSeq" id="WP_344300929.1">
    <property type="nucleotide sequence ID" value="NZ_BAAAQW010000012.1"/>
</dbReference>
<keyword evidence="4" id="KW-1185">Reference proteome</keyword>
<evidence type="ECO:0000256" key="2">
    <source>
        <dbReference type="SAM" id="Phobius"/>
    </source>
</evidence>
<evidence type="ECO:0000313" key="4">
    <source>
        <dbReference type="Proteomes" id="UP001500432"/>
    </source>
</evidence>
<feature type="region of interest" description="Disordered" evidence="1">
    <location>
        <begin position="43"/>
        <end position="90"/>
    </location>
</feature>
<organism evidence="3 4">
    <name type="scientific">Sinomonas flava</name>
    <dbReference type="NCBI Taxonomy" id="496857"/>
    <lineage>
        <taxon>Bacteria</taxon>
        <taxon>Bacillati</taxon>
        <taxon>Actinomycetota</taxon>
        <taxon>Actinomycetes</taxon>
        <taxon>Micrococcales</taxon>
        <taxon>Micrococcaceae</taxon>
        <taxon>Sinomonas</taxon>
    </lineage>
</organism>
<feature type="region of interest" description="Disordered" evidence="1">
    <location>
        <begin position="234"/>
        <end position="308"/>
    </location>
</feature>
<feature type="transmembrane region" description="Helical" evidence="2">
    <location>
        <begin position="317"/>
        <end position="335"/>
    </location>
</feature>
<keyword evidence="2" id="KW-0812">Transmembrane</keyword>
<keyword evidence="2" id="KW-1133">Transmembrane helix</keyword>
<feature type="compositionally biased region" description="Polar residues" evidence="1">
    <location>
        <begin position="294"/>
        <end position="308"/>
    </location>
</feature>
<keyword evidence="2" id="KW-0472">Membrane</keyword>
<sequence>MAQIVSRKAPPIVRRLALCAAVLGALLLGLQLLTVPQAGPATAAAERPPLQTPADQLNPSPDPQQLLPQPPSPTSTPSPTPSAAPPKAQVSLVRSACDSVRLAAQTDQGAVLAYRITDEAGREAAAGRFTGSADLIVPLSTGHAYTASVSQTPDGAALATSAAADLTAPCPVAVTADAPLFSDPCGTDRDAVLVPRIIGVDYRVGETLLVAGTNSALGTVTVVASARPGYSMGGPTQWTHQFSSAPCPDSQQQPLPPTAAAPAPPPAPPSAEPQSSAAPSPAATADHPAGGDWQASTGTPAEHSSQTAASAWAPGPLAWGIMIALAVAGGILFWSKTRH</sequence>
<name>A0ABP5NTQ2_9MICC</name>
<comment type="caution">
    <text evidence="3">The sequence shown here is derived from an EMBL/GenBank/DDBJ whole genome shotgun (WGS) entry which is preliminary data.</text>
</comment>
<proteinExistence type="predicted"/>
<evidence type="ECO:0008006" key="5">
    <source>
        <dbReference type="Google" id="ProtNLM"/>
    </source>
</evidence>
<accession>A0ABP5NTQ2</accession>
<evidence type="ECO:0000256" key="1">
    <source>
        <dbReference type="SAM" id="MobiDB-lite"/>
    </source>
</evidence>
<dbReference type="Proteomes" id="UP001500432">
    <property type="component" value="Unassembled WGS sequence"/>
</dbReference>
<protein>
    <recommendedName>
        <fullName evidence="5">Fibronectin type-III domain-containing protein</fullName>
    </recommendedName>
</protein>
<dbReference type="EMBL" id="BAAAQW010000012">
    <property type="protein sequence ID" value="GAA2202936.1"/>
    <property type="molecule type" value="Genomic_DNA"/>
</dbReference>
<feature type="compositionally biased region" description="Polar residues" evidence="1">
    <location>
        <begin position="234"/>
        <end position="244"/>
    </location>
</feature>
<gene>
    <name evidence="3" type="ORF">GCM10009849_33320</name>
</gene>
<evidence type="ECO:0000313" key="3">
    <source>
        <dbReference type="EMBL" id="GAA2202936.1"/>
    </source>
</evidence>
<feature type="compositionally biased region" description="Pro residues" evidence="1">
    <location>
        <begin position="68"/>
        <end position="84"/>
    </location>
</feature>
<feature type="compositionally biased region" description="Low complexity" evidence="1">
    <location>
        <begin position="272"/>
        <end position="285"/>
    </location>
</feature>
<feature type="compositionally biased region" description="Pro residues" evidence="1">
    <location>
        <begin position="254"/>
        <end position="271"/>
    </location>
</feature>
<feature type="compositionally biased region" description="Low complexity" evidence="1">
    <location>
        <begin position="56"/>
        <end position="67"/>
    </location>
</feature>
<reference evidence="4" key="1">
    <citation type="journal article" date="2019" name="Int. J. Syst. Evol. Microbiol.">
        <title>The Global Catalogue of Microorganisms (GCM) 10K type strain sequencing project: providing services to taxonomists for standard genome sequencing and annotation.</title>
        <authorList>
            <consortium name="The Broad Institute Genomics Platform"/>
            <consortium name="The Broad Institute Genome Sequencing Center for Infectious Disease"/>
            <person name="Wu L."/>
            <person name="Ma J."/>
        </authorList>
    </citation>
    <scope>NUCLEOTIDE SEQUENCE [LARGE SCALE GENOMIC DNA]</scope>
    <source>
        <strain evidence="4">JCM 16034</strain>
    </source>
</reference>